<accession>A0A7D9IMH3</accession>
<dbReference type="InterPro" id="IPR036691">
    <property type="entry name" value="Endo/exonu/phosph_ase_sf"/>
</dbReference>
<dbReference type="PROSITE" id="PS50157">
    <property type="entry name" value="ZINC_FINGER_C2H2_2"/>
    <property type="match status" value="1"/>
</dbReference>
<reference evidence="2" key="1">
    <citation type="submission" date="2020-04" db="EMBL/GenBank/DDBJ databases">
        <authorList>
            <person name="Alioto T."/>
            <person name="Alioto T."/>
            <person name="Gomez Garrido J."/>
        </authorList>
    </citation>
    <scope>NUCLEOTIDE SEQUENCE</scope>
    <source>
        <strain evidence="2">A484AB</strain>
    </source>
</reference>
<dbReference type="GO" id="GO:0003964">
    <property type="term" value="F:RNA-directed DNA polymerase activity"/>
    <property type="evidence" value="ECO:0007669"/>
    <property type="project" value="UniProtKB-KW"/>
</dbReference>
<dbReference type="AlphaFoldDB" id="A0A7D9IMH3"/>
<dbReference type="EMBL" id="CACRXK020006777">
    <property type="protein sequence ID" value="CAB4010411.1"/>
    <property type="molecule type" value="Genomic_DNA"/>
</dbReference>
<dbReference type="SUPFAM" id="SSF56219">
    <property type="entry name" value="DNase I-like"/>
    <property type="match status" value="1"/>
</dbReference>
<sequence length="355" mass="38947">MASYQCDRCLKQFSSYYNVRRHKADHCAYAKIDDNASMDGGGSSYSDEQSVDSFPDEESVTETEGDENSENSGDDGEIKEEIDPWATMIDDAKATVRPEYDEFMKTLQIDGQEETRRMRKDSTSLSILRTVRNASALLQRSSLPLMLVLLANDMQLNPCPSHPIPAKPCKTNPNDLKVLYLNARSLKSFVPVDNDTSNKVSIFSVGTGRGRIDGGVLIAIREHLHATRRCDLERDGIELAVVQLSKANNEPVILYVYYRPPNSSPDAGLSLLNNSIATNPESCCIILVGDFNIPSISRSGSPSTPISTGGCSNGENLCEVIGDNFLYQFVDGPTHRAGNKLVCCFAIGPKPCPTY</sequence>
<keyword evidence="2" id="KW-0808">Transferase</keyword>
<feature type="region of interest" description="Disordered" evidence="1">
    <location>
        <begin position="33"/>
        <end position="82"/>
    </location>
</feature>
<proteinExistence type="predicted"/>
<dbReference type="Proteomes" id="UP001152795">
    <property type="component" value="Unassembled WGS sequence"/>
</dbReference>
<keyword evidence="3" id="KW-1185">Reference proteome</keyword>
<keyword evidence="2" id="KW-0548">Nucleotidyltransferase</keyword>
<evidence type="ECO:0000313" key="2">
    <source>
        <dbReference type="EMBL" id="CAB4010411.1"/>
    </source>
</evidence>
<protein>
    <submittedName>
        <fullName evidence="2">RNA-directed DNA polymerase from mobile element jockey</fullName>
    </submittedName>
</protein>
<dbReference type="Gene3D" id="3.60.10.10">
    <property type="entry name" value="Endonuclease/exonuclease/phosphatase"/>
    <property type="match status" value="1"/>
</dbReference>
<keyword evidence="2" id="KW-0695">RNA-directed DNA polymerase</keyword>
<dbReference type="PROSITE" id="PS00028">
    <property type="entry name" value="ZINC_FINGER_C2H2_1"/>
    <property type="match status" value="1"/>
</dbReference>
<comment type="caution">
    <text evidence="2">The sequence shown here is derived from an EMBL/GenBank/DDBJ whole genome shotgun (WGS) entry which is preliminary data.</text>
</comment>
<feature type="compositionally biased region" description="Acidic residues" evidence="1">
    <location>
        <begin position="54"/>
        <end position="80"/>
    </location>
</feature>
<gene>
    <name evidence="2" type="ORF">PACLA_8A043307</name>
</gene>
<organism evidence="2 3">
    <name type="scientific">Paramuricea clavata</name>
    <name type="common">Red gorgonian</name>
    <name type="synonym">Violescent sea-whip</name>
    <dbReference type="NCBI Taxonomy" id="317549"/>
    <lineage>
        <taxon>Eukaryota</taxon>
        <taxon>Metazoa</taxon>
        <taxon>Cnidaria</taxon>
        <taxon>Anthozoa</taxon>
        <taxon>Octocorallia</taxon>
        <taxon>Malacalcyonacea</taxon>
        <taxon>Plexauridae</taxon>
        <taxon>Paramuricea</taxon>
    </lineage>
</organism>
<name>A0A7D9IMH3_PARCT</name>
<dbReference type="InterPro" id="IPR013087">
    <property type="entry name" value="Znf_C2H2_type"/>
</dbReference>
<evidence type="ECO:0000313" key="3">
    <source>
        <dbReference type="Proteomes" id="UP001152795"/>
    </source>
</evidence>
<evidence type="ECO:0000256" key="1">
    <source>
        <dbReference type="SAM" id="MobiDB-lite"/>
    </source>
</evidence>